<protein>
    <submittedName>
        <fullName evidence="3">Uncharacterized protein</fullName>
    </submittedName>
</protein>
<reference evidence="3 4" key="1">
    <citation type="submission" date="2019-03" db="EMBL/GenBank/DDBJ databases">
        <title>First draft genome of Liparis tanakae, snailfish: a comprehensive survey of snailfish specific genes.</title>
        <authorList>
            <person name="Kim W."/>
            <person name="Song I."/>
            <person name="Jeong J.-H."/>
            <person name="Kim D."/>
            <person name="Kim S."/>
            <person name="Ryu S."/>
            <person name="Song J.Y."/>
            <person name="Lee S.K."/>
        </authorList>
    </citation>
    <scope>NUCLEOTIDE SEQUENCE [LARGE SCALE GENOMIC DNA]</scope>
    <source>
        <tissue evidence="3">Muscle</tissue>
    </source>
</reference>
<keyword evidence="2" id="KW-0812">Transmembrane</keyword>
<proteinExistence type="predicted"/>
<comment type="caution">
    <text evidence="3">The sequence shown here is derived from an EMBL/GenBank/DDBJ whole genome shotgun (WGS) entry which is preliminary data.</text>
</comment>
<evidence type="ECO:0000256" key="1">
    <source>
        <dbReference type="SAM" id="MobiDB-lite"/>
    </source>
</evidence>
<sequence>MTMTAVVLMTEAKLIITGIERAKSPLMLPPLLNPNTEGRGQGGRERERKRKEEGPQVLGGRGRLPSGFDPLKLGSKFRLKFKFNINTCIYGGIPRSSWERSGMPPDPEVEEKRRFRDREREKKKEKTSGLTQSDVEMNPAPLPGFYSEILRRLTLSNWLAVATHYQRRAGPGQSLMLIWLRHVDAARAVNHYTYFNTWSPHLPLGGRKAENETKSYGLEHSNLFIVIIIIIILFLILLLRSLPRALAALTPRYHRATQRAAGG</sequence>
<feature type="region of interest" description="Disordered" evidence="1">
    <location>
        <begin position="96"/>
        <end position="134"/>
    </location>
</feature>
<dbReference type="AlphaFoldDB" id="A0A4Z2IZZ0"/>
<keyword evidence="2" id="KW-0472">Membrane</keyword>
<keyword evidence="4" id="KW-1185">Reference proteome</keyword>
<organism evidence="3 4">
    <name type="scientific">Liparis tanakae</name>
    <name type="common">Tanaka's snailfish</name>
    <dbReference type="NCBI Taxonomy" id="230148"/>
    <lineage>
        <taxon>Eukaryota</taxon>
        <taxon>Metazoa</taxon>
        <taxon>Chordata</taxon>
        <taxon>Craniata</taxon>
        <taxon>Vertebrata</taxon>
        <taxon>Euteleostomi</taxon>
        <taxon>Actinopterygii</taxon>
        <taxon>Neopterygii</taxon>
        <taxon>Teleostei</taxon>
        <taxon>Neoteleostei</taxon>
        <taxon>Acanthomorphata</taxon>
        <taxon>Eupercaria</taxon>
        <taxon>Perciformes</taxon>
        <taxon>Cottioidei</taxon>
        <taxon>Cottales</taxon>
        <taxon>Liparidae</taxon>
        <taxon>Liparis</taxon>
    </lineage>
</organism>
<dbReference type="EMBL" id="SRLO01000032">
    <property type="protein sequence ID" value="TNN83645.1"/>
    <property type="molecule type" value="Genomic_DNA"/>
</dbReference>
<feature type="compositionally biased region" description="Basic and acidic residues" evidence="1">
    <location>
        <begin position="110"/>
        <end position="127"/>
    </location>
</feature>
<accession>A0A4Z2IZZ0</accession>
<evidence type="ECO:0000313" key="4">
    <source>
        <dbReference type="Proteomes" id="UP000314294"/>
    </source>
</evidence>
<evidence type="ECO:0000256" key="2">
    <source>
        <dbReference type="SAM" id="Phobius"/>
    </source>
</evidence>
<keyword evidence="2" id="KW-1133">Transmembrane helix</keyword>
<name>A0A4Z2IZZ0_9TELE</name>
<dbReference type="Proteomes" id="UP000314294">
    <property type="component" value="Unassembled WGS sequence"/>
</dbReference>
<feature type="compositionally biased region" description="Basic and acidic residues" evidence="1">
    <location>
        <begin position="42"/>
        <end position="54"/>
    </location>
</feature>
<feature type="region of interest" description="Disordered" evidence="1">
    <location>
        <begin position="26"/>
        <end position="65"/>
    </location>
</feature>
<evidence type="ECO:0000313" key="3">
    <source>
        <dbReference type="EMBL" id="TNN83645.1"/>
    </source>
</evidence>
<gene>
    <name evidence="3" type="ORF">EYF80_006163</name>
</gene>
<feature type="transmembrane region" description="Helical" evidence="2">
    <location>
        <begin position="223"/>
        <end position="242"/>
    </location>
</feature>